<keyword evidence="5 7" id="KW-1133">Transmembrane helix</keyword>
<dbReference type="EMBL" id="QTUJ01000001">
    <property type="protein sequence ID" value="REF72810.1"/>
    <property type="molecule type" value="Genomic_DNA"/>
</dbReference>
<feature type="transmembrane region" description="Helical" evidence="7">
    <location>
        <begin position="101"/>
        <end position="124"/>
    </location>
</feature>
<feature type="transmembrane region" description="Helical" evidence="7">
    <location>
        <begin position="58"/>
        <end position="89"/>
    </location>
</feature>
<gene>
    <name evidence="9" type="ORF">BDD41_1303</name>
</gene>
<dbReference type="GO" id="GO:0005275">
    <property type="term" value="F:amine transmembrane transporter activity"/>
    <property type="evidence" value="ECO:0007669"/>
    <property type="project" value="TreeGrafter"/>
</dbReference>
<dbReference type="NCBIfam" id="TIGR03416">
    <property type="entry name" value="ABC_choXWV_perm"/>
    <property type="match status" value="1"/>
</dbReference>
<dbReference type="SUPFAM" id="SSF161098">
    <property type="entry name" value="MetI-like"/>
    <property type="match status" value="1"/>
</dbReference>
<dbReference type="GO" id="GO:0031460">
    <property type="term" value="P:glycine betaine transport"/>
    <property type="evidence" value="ECO:0007669"/>
    <property type="project" value="TreeGrafter"/>
</dbReference>
<evidence type="ECO:0000256" key="3">
    <source>
        <dbReference type="ARBA" id="ARBA00022475"/>
    </source>
</evidence>
<comment type="subcellular location">
    <subcellularLocation>
        <location evidence="1 7">Cell membrane</location>
        <topology evidence="1 7">Multi-pass membrane protein</topology>
    </subcellularLocation>
</comment>
<dbReference type="InterPro" id="IPR000515">
    <property type="entry name" value="MetI-like"/>
</dbReference>
<keyword evidence="6 7" id="KW-0472">Membrane</keyword>
<dbReference type="RefSeq" id="WP_116221096.1">
    <property type="nucleotide sequence ID" value="NZ_CP038196.1"/>
</dbReference>
<keyword evidence="3" id="KW-1003">Cell membrane</keyword>
<feature type="transmembrane region" description="Helical" evidence="7">
    <location>
        <begin position="144"/>
        <end position="171"/>
    </location>
</feature>
<dbReference type="AlphaFoldDB" id="A0A3D9XQV5"/>
<dbReference type="PANTHER" id="PTHR47737:SF1">
    <property type="entry name" value="GLYCINE BETAINE_PROLINE BETAINE TRANSPORT SYSTEM PERMEASE PROTEIN PROW"/>
    <property type="match status" value="1"/>
</dbReference>
<dbReference type="PANTHER" id="PTHR47737">
    <property type="entry name" value="GLYCINE BETAINE/PROLINE BETAINE TRANSPORT SYSTEM PERMEASE PROTEIN PROW"/>
    <property type="match status" value="1"/>
</dbReference>
<evidence type="ECO:0000313" key="9">
    <source>
        <dbReference type="EMBL" id="REF72810.1"/>
    </source>
</evidence>
<dbReference type="Gene3D" id="1.10.3720.10">
    <property type="entry name" value="MetI-like"/>
    <property type="match status" value="1"/>
</dbReference>
<evidence type="ECO:0000259" key="8">
    <source>
        <dbReference type="PROSITE" id="PS50928"/>
    </source>
</evidence>
<proteinExistence type="inferred from homology"/>
<dbReference type="GO" id="GO:0015871">
    <property type="term" value="P:choline transport"/>
    <property type="evidence" value="ECO:0007669"/>
    <property type="project" value="TreeGrafter"/>
</dbReference>
<dbReference type="FunFam" id="1.10.3720.10:FF:000001">
    <property type="entry name" value="Glycine betaine ABC transporter, permease"/>
    <property type="match status" value="1"/>
</dbReference>
<keyword evidence="4 7" id="KW-0812">Transmembrane</keyword>
<dbReference type="GO" id="GO:0015226">
    <property type="term" value="F:carnitine transmembrane transporter activity"/>
    <property type="evidence" value="ECO:0007669"/>
    <property type="project" value="TreeGrafter"/>
</dbReference>
<feature type="transmembrane region" description="Helical" evidence="7">
    <location>
        <begin position="253"/>
        <end position="272"/>
    </location>
</feature>
<feature type="transmembrane region" description="Helical" evidence="7">
    <location>
        <begin position="224"/>
        <end position="247"/>
    </location>
</feature>
<comment type="similarity">
    <text evidence="7">Belongs to the binding-protein-dependent transport system permease family.</text>
</comment>
<evidence type="ECO:0000256" key="1">
    <source>
        <dbReference type="ARBA" id="ARBA00004651"/>
    </source>
</evidence>
<dbReference type="InterPro" id="IPR017784">
    <property type="entry name" value="ABC_transptr_choline_permease"/>
</dbReference>
<evidence type="ECO:0000256" key="2">
    <source>
        <dbReference type="ARBA" id="ARBA00022448"/>
    </source>
</evidence>
<dbReference type="GO" id="GO:0043190">
    <property type="term" value="C:ATP-binding cassette (ABC) transporter complex"/>
    <property type="evidence" value="ECO:0007669"/>
    <property type="project" value="TreeGrafter"/>
</dbReference>
<dbReference type="Proteomes" id="UP000256941">
    <property type="component" value="Unassembled WGS sequence"/>
</dbReference>
<keyword evidence="2 7" id="KW-0813">Transport</keyword>
<name>A0A3D9XQV5_PARVE</name>
<reference evidence="9 10" key="1">
    <citation type="submission" date="2018-08" db="EMBL/GenBank/DDBJ databases">
        <title>Genomic Encyclopedia of Archaeal and Bacterial Type Strains, Phase II (KMG-II): from individual species to whole genera.</title>
        <authorList>
            <person name="Goeker M."/>
        </authorList>
    </citation>
    <scope>NUCLEOTIDE SEQUENCE [LARGE SCALE GENOMIC DNA]</scope>
    <source>
        <strain evidence="9 10">DSM 17099</strain>
    </source>
</reference>
<protein>
    <submittedName>
        <fullName evidence="9">Glycine betaine/proline transport system permease protein</fullName>
    </submittedName>
</protein>
<evidence type="ECO:0000256" key="7">
    <source>
        <dbReference type="RuleBase" id="RU363032"/>
    </source>
</evidence>
<organism evidence="9 10">
    <name type="scientific">Paracoccus versutus</name>
    <name type="common">Thiobacillus versutus</name>
    <dbReference type="NCBI Taxonomy" id="34007"/>
    <lineage>
        <taxon>Bacteria</taxon>
        <taxon>Pseudomonadati</taxon>
        <taxon>Pseudomonadota</taxon>
        <taxon>Alphaproteobacteria</taxon>
        <taxon>Rhodobacterales</taxon>
        <taxon>Paracoccaceae</taxon>
        <taxon>Paracoccus</taxon>
    </lineage>
</organism>
<dbReference type="PROSITE" id="PS50928">
    <property type="entry name" value="ABC_TM1"/>
    <property type="match status" value="1"/>
</dbReference>
<evidence type="ECO:0000256" key="5">
    <source>
        <dbReference type="ARBA" id="ARBA00022989"/>
    </source>
</evidence>
<comment type="caution">
    <text evidence="9">The sequence shown here is derived from an EMBL/GenBank/DDBJ whole genome shotgun (WGS) entry which is preliminary data.</text>
</comment>
<dbReference type="Pfam" id="PF00528">
    <property type="entry name" value="BPD_transp_1"/>
    <property type="match status" value="1"/>
</dbReference>
<dbReference type="CDD" id="cd06261">
    <property type="entry name" value="TM_PBP2"/>
    <property type="match status" value="1"/>
</dbReference>
<dbReference type="InterPro" id="IPR035906">
    <property type="entry name" value="MetI-like_sf"/>
</dbReference>
<evidence type="ECO:0000256" key="6">
    <source>
        <dbReference type="ARBA" id="ARBA00023136"/>
    </source>
</evidence>
<accession>A0A3D9XQV5</accession>
<sequence>MDQLTAFLTETKIPVGRTAKAIFDWLNAHAAVVFNAVSRLMEGLIGGILRMLEFPHPLVFTLLAVALTWALQRSWKTCLLVALGFLFILNQGYWKETMQSLTLVLAACVVCMAIGVPMGIAAAHRPRLYAWMRPVLDLMQTLPTFVYLIPAIVFFGIGMVPGLIATVIFVLPAPIRLTHLGISSTPRALVEAATAFGATPRQLLWKVELPSATPQIMAGLNQTIMLSLSMVVIAALVGASGLGVPVVRALNSVNTALGFESGFIIVVVAIMLDRMLRVRGRHD</sequence>
<evidence type="ECO:0000313" key="10">
    <source>
        <dbReference type="Proteomes" id="UP000256941"/>
    </source>
</evidence>
<feature type="domain" description="ABC transmembrane type-1" evidence="8">
    <location>
        <begin position="97"/>
        <end position="276"/>
    </location>
</feature>
<evidence type="ECO:0000256" key="4">
    <source>
        <dbReference type="ARBA" id="ARBA00022692"/>
    </source>
</evidence>